<accession>A0A0M0LRG6</accession>
<name>A0A0M0LRG6_9EUKA</name>
<feature type="coiled-coil region" evidence="2">
    <location>
        <begin position="49"/>
        <end position="82"/>
    </location>
</feature>
<dbReference type="Pfam" id="PF00514">
    <property type="entry name" value="Arm"/>
    <property type="match status" value="2"/>
</dbReference>
<reference evidence="4" key="1">
    <citation type="journal article" date="2015" name="PLoS Genet.">
        <title>Genome Sequence and Transcriptome Analyses of Chrysochromulina tobin: Metabolic Tools for Enhanced Algal Fitness in the Prominent Order Prymnesiales (Haptophyceae).</title>
        <authorList>
            <person name="Hovde B.T."/>
            <person name="Deodato C.R."/>
            <person name="Hunsperger H.M."/>
            <person name="Ryken S.A."/>
            <person name="Yost W."/>
            <person name="Jha R.K."/>
            <person name="Patterson J."/>
            <person name="Monnat R.J. Jr."/>
            <person name="Barlow S.B."/>
            <person name="Starkenburg S.R."/>
            <person name="Cattolico R.A."/>
        </authorList>
    </citation>
    <scope>NUCLEOTIDE SEQUENCE</scope>
    <source>
        <strain evidence="4">CCMP291</strain>
    </source>
</reference>
<keyword evidence="4" id="KW-1185">Reference proteome</keyword>
<dbReference type="InterPro" id="IPR011989">
    <property type="entry name" value="ARM-like"/>
</dbReference>
<dbReference type="EMBL" id="JWZX01000169">
    <property type="protein sequence ID" value="KOO53581.1"/>
    <property type="molecule type" value="Genomic_DNA"/>
</dbReference>
<feature type="repeat" description="ARM" evidence="1">
    <location>
        <begin position="89"/>
        <end position="131"/>
    </location>
</feature>
<dbReference type="Gene3D" id="1.25.10.10">
    <property type="entry name" value="Leucine-rich Repeat Variant"/>
    <property type="match status" value="1"/>
</dbReference>
<evidence type="ECO:0000256" key="1">
    <source>
        <dbReference type="PROSITE-ProRule" id="PRU00259"/>
    </source>
</evidence>
<comment type="caution">
    <text evidence="3">The sequence shown here is derived from an EMBL/GenBank/DDBJ whole genome shotgun (WGS) entry which is preliminary data.</text>
</comment>
<dbReference type="PANTHER" id="PTHR23315">
    <property type="entry name" value="U BOX DOMAIN-CONTAINING"/>
    <property type="match status" value="1"/>
</dbReference>
<protein>
    <submittedName>
        <fullName evidence="3">Uncharacterized protein</fullName>
    </submittedName>
</protein>
<evidence type="ECO:0000313" key="3">
    <source>
        <dbReference type="EMBL" id="KOO53581.1"/>
    </source>
</evidence>
<proteinExistence type="predicted"/>
<evidence type="ECO:0000256" key="2">
    <source>
        <dbReference type="SAM" id="Coils"/>
    </source>
</evidence>
<gene>
    <name evidence="3" type="ORF">Ctob_015905</name>
</gene>
<dbReference type="PANTHER" id="PTHR23315:SF7">
    <property type="entry name" value="U-BOX DOMAIN-CONTAINING PROTEIN 4"/>
    <property type="match status" value="1"/>
</dbReference>
<keyword evidence="2" id="KW-0175">Coiled coil</keyword>
<dbReference type="InterPro" id="IPR000225">
    <property type="entry name" value="Armadillo"/>
</dbReference>
<dbReference type="InterPro" id="IPR016024">
    <property type="entry name" value="ARM-type_fold"/>
</dbReference>
<dbReference type="SMART" id="SM00185">
    <property type="entry name" value="ARM"/>
    <property type="match status" value="3"/>
</dbReference>
<dbReference type="Proteomes" id="UP000037460">
    <property type="component" value="Unassembled WGS sequence"/>
</dbReference>
<organism evidence="3 4">
    <name type="scientific">Chrysochromulina tobinii</name>
    <dbReference type="NCBI Taxonomy" id="1460289"/>
    <lineage>
        <taxon>Eukaryota</taxon>
        <taxon>Haptista</taxon>
        <taxon>Haptophyta</taxon>
        <taxon>Prymnesiophyceae</taxon>
        <taxon>Prymnesiales</taxon>
        <taxon>Chrysochromulinaceae</taxon>
        <taxon>Chrysochromulina</taxon>
    </lineage>
</organism>
<dbReference type="PROSITE" id="PS50176">
    <property type="entry name" value="ARM_REPEAT"/>
    <property type="match status" value="1"/>
</dbReference>
<sequence>MQLDVWKPGDVVCRLDRTLRPARRVTFVALAGAGHCVLPALERVRAAIAAEVEREVGEFRRLREAEEARRLAEKRLAEVERKAAIAAASAIEPLVALVRDGDREGKAKAAAALGNLAGDDDANKAAIVAAGAIEPLAALMRDGDAEGKAKAAGALGNLAGGDDDAIVWAIAAAGAIEPLAALVRDGDAEGKAKAAGALRYVWPSRRPS</sequence>
<evidence type="ECO:0000313" key="4">
    <source>
        <dbReference type="Proteomes" id="UP000037460"/>
    </source>
</evidence>
<dbReference type="AlphaFoldDB" id="A0A0M0LRG6"/>
<dbReference type="SUPFAM" id="SSF48371">
    <property type="entry name" value="ARM repeat"/>
    <property type="match status" value="1"/>
</dbReference>